<keyword evidence="2" id="KW-0413">Isomerase</keyword>
<dbReference type="EMBL" id="FUYC01000001">
    <property type="protein sequence ID" value="SKA72163.1"/>
    <property type="molecule type" value="Genomic_DNA"/>
</dbReference>
<dbReference type="OrthoDB" id="9801960at2"/>
<accession>A0A1T4W4K8</accession>
<dbReference type="SUPFAM" id="SSF51658">
    <property type="entry name" value="Xylose isomerase-like"/>
    <property type="match status" value="1"/>
</dbReference>
<gene>
    <name evidence="2" type="ORF">SAMN02745704_00303</name>
</gene>
<dbReference type="Pfam" id="PF01261">
    <property type="entry name" value="AP_endonuc_2"/>
    <property type="match status" value="1"/>
</dbReference>
<protein>
    <submittedName>
        <fullName evidence="2">Sugar phosphate isomerase/epimerase</fullName>
    </submittedName>
</protein>
<keyword evidence="3" id="KW-1185">Reference proteome</keyword>
<dbReference type="STRING" id="1121449.SAMN02745704_00303"/>
<dbReference type="Gene3D" id="3.20.20.150">
    <property type="entry name" value="Divalent-metal-dependent TIM barrel enzymes"/>
    <property type="match status" value="1"/>
</dbReference>
<dbReference type="PANTHER" id="PTHR12110:SF21">
    <property type="entry name" value="XYLOSE ISOMERASE-LIKE TIM BARREL DOMAIN-CONTAINING PROTEIN"/>
    <property type="match status" value="1"/>
</dbReference>
<name>A0A1T4W4K8_9BACT</name>
<dbReference type="InterPro" id="IPR013022">
    <property type="entry name" value="Xyl_isomerase-like_TIM-brl"/>
</dbReference>
<evidence type="ECO:0000259" key="1">
    <source>
        <dbReference type="Pfam" id="PF01261"/>
    </source>
</evidence>
<dbReference type="RefSeq" id="WP_078715878.1">
    <property type="nucleotide sequence ID" value="NZ_FUYC01000001.1"/>
</dbReference>
<dbReference type="Proteomes" id="UP000190027">
    <property type="component" value="Unassembled WGS sequence"/>
</dbReference>
<dbReference type="PANTHER" id="PTHR12110">
    <property type="entry name" value="HYDROXYPYRUVATE ISOMERASE"/>
    <property type="match status" value="1"/>
</dbReference>
<dbReference type="InterPro" id="IPR036237">
    <property type="entry name" value="Xyl_isomerase-like_sf"/>
</dbReference>
<evidence type="ECO:0000313" key="3">
    <source>
        <dbReference type="Proteomes" id="UP000190027"/>
    </source>
</evidence>
<reference evidence="2 3" key="1">
    <citation type="submission" date="2017-02" db="EMBL/GenBank/DDBJ databases">
        <authorList>
            <person name="Peterson S.W."/>
        </authorList>
    </citation>
    <scope>NUCLEOTIDE SEQUENCE [LARGE SCALE GENOMIC DNA]</scope>
    <source>
        <strain evidence="2 3">DSM 16080</strain>
    </source>
</reference>
<dbReference type="GO" id="GO:0016853">
    <property type="term" value="F:isomerase activity"/>
    <property type="evidence" value="ECO:0007669"/>
    <property type="project" value="UniProtKB-KW"/>
</dbReference>
<feature type="domain" description="Xylose isomerase-like TIM barrel" evidence="1">
    <location>
        <begin position="50"/>
        <end position="257"/>
    </location>
</feature>
<dbReference type="InterPro" id="IPR050312">
    <property type="entry name" value="IolE/XylAMocC-like"/>
</dbReference>
<evidence type="ECO:0000313" key="2">
    <source>
        <dbReference type="EMBL" id="SKA72163.1"/>
    </source>
</evidence>
<organism evidence="2 3">
    <name type="scientific">Paucidesulfovibrio gracilis DSM 16080</name>
    <dbReference type="NCBI Taxonomy" id="1121449"/>
    <lineage>
        <taxon>Bacteria</taxon>
        <taxon>Pseudomonadati</taxon>
        <taxon>Thermodesulfobacteriota</taxon>
        <taxon>Desulfovibrionia</taxon>
        <taxon>Desulfovibrionales</taxon>
        <taxon>Desulfovibrionaceae</taxon>
        <taxon>Paucidesulfovibrio</taxon>
    </lineage>
</organism>
<dbReference type="AlphaFoldDB" id="A0A1T4W4K8"/>
<sequence>MTDQTSQKILTGPQEDRLFVKLPFASLLAGGLEYFVEHGLQPEICFEADQVNRMGTEQMVPLAQTLRNANLRCTVHAPFNGLDFGALDADRMAWTRQSLDRTLLLCRELAPVTVVVHGGQPRFQSSAEYERWNERALPLLQTTAQQAQDQGTRVVLENICHTRPEQLAPLLEKLDGLAGWCLDVGHWHVFGREPISRWAKILGSRLEQLHLHDNHGGADEHLAVGQGSIEFHQVLGTLAETGPVHTPPVVTLEVPYQTGVEPSLRALAPVWPWG</sequence>
<proteinExistence type="predicted"/>